<sequence length="396" mass="42647">MKRLFVLILSLIFAFSIVGCAGKSSETNADQNKKASENSEPIKIGGVFSASGSAASLGKPEMDTLKMMADKVNAEGGINGRKIEVVAYDDKSDQNEAVIAIKKLIEQDKVVAVIGGTISGNSLAMIPQAEKAKIPFISVAASKNINKPVKKYVFKTAQGDDVVIPRVVEYLKSQNLTKVAWLSVDNPYGSSGKEEFVTLAKDAGIEIVSSEVFEATVNDAKPMLTRVKQKNPQAIVIWGTAQESAIVTKNVRELGIQVPIIESHGIGNKKFIELAGEAANGVIFPAGRLLVVDQVPADNKQKPVLETYMKIFQEKYNYAPSTFGGHAWDAFEILIAAIKAAGDDPEKIRAAIETGTKDFTGITGTFNMSVEDHNGLQSDSLAIIEIKDGKWTLKDN</sequence>
<dbReference type="PANTHER" id="PTHR30483">
    <property type="entry name" value="LEUCINE-SPECIFIC-BINDING PROTEIN"/>
    <property type="match status" value="1"/>
</dbReference>
<evidence type="ECO:0000256" key="1">
    <source>
        <dbReference type="ARBA" id="ARBA00010062"/>
    </source>
</evidence>
<dbReference type="AlphaFoldDB" id="A0A1G7WZT4"/>
<organism evidence="7 8">
    <name type="scientific">Aneurinibacillus thermoaerophilus</name>
    <dbReference type="NCBI Taxonomy" id="143495"/>
    <lineage>
        <taxon>Bacteria</taxon>
        <taxon>Bacillati</taxon>
        <taxon>Bacillota</taxon>
        <taxon>Bacilli</taxon>
        <taxon>Bacillales</taxon>
        <taxon>Paenibacillaceae</taxon>
        <taxon>Aneurinibacillus group</taxon>
        <taxon>Aneurinibacillus</taxon>
    </lineage>
</organism>
<dbReference type="EMBL" id="FNDE01000002">
    <property type="protein sequence ID" value="SDG77415.1"/>
    <property type="molecule type" value="Genomic_DNA"/>
</dbReference>
<evidence type="ECO:0000256" key="5">
    <source>
        <dbReference type="SAM" id="SignalP"/>
    </source>
</evidence>
<proteinExistence type="inferred from homology"/>
<feature type="domain" description="Leucine-binding protein" evidence="6">
    <location>
        <begin position="41"/>
        <end position="389"/>
    </location>
</feature>
<dbReference type="GO" id="GO:0006865">
    <property type="term" value="P:amino acid transport"/>
    <property type="evidence" value="ECO:0007669"/>
    <property type="project" value="UniProtKB-KW"/>
</dbReference>
<feature type="signal peptide" evidence="5">
    <location>
        <begin position="1"/>
        <end position="21"/>
    </location>
</feature>
<evidence type="ECO:0000313" key="7">
    <source>
        <dbReference type="EMBL" id="SDG77415.1"/>
    </source>
</evidence>
<dbReference type="PROSITE" id="PS51257">
    <property type="entry name" value="PROKAR_LIPOPROTEIN"/>
    <property type="match status" value="1"/>
</dbReference>
<evidence type="ECO:0000313" key="8">
    <source>
        <dbReference type="Proteomes" id="UP000198956"/>
    </source>
</evidence>
<keyword evidence="3 5" id="KW-0732">Signal</keyword>
<dbReference type="PRINTS" id="PR00337">
    <property type="entry name" value="LEUILEVALBP"/>
</dbReference>
<dbReference type="InterPro" id="IPR028082">
    <property type="entry name" value="Peripla_BP_I"/>
</dbReference>
<dbReference type="InterPro" id="IPR051010">
    <property type="entry name" value="BCAA_transport"/>
</dbReference>
<dbReference type="SUPFAM" id="SSF53822">
    <property type="entry name" value="Periplasmic binding protein-like I"/>
    <property type="match status" value="1"/>
</dbReference>
<dbReference type="CDD" id="cd06333">
    <property type="entry name" value="PBP1_ABC_RPA1789-like"/>
    <property type="match status" value="1"/>
</dbReference>
<gene>
    <name evidence="7" type="ORF">SAMN04489735_1002254</name>
</gene>
<evidence type="ECO:0000256" key="2">
    <source>
        <dbReference type="ARBA" id="ARBA00022448"/>
    </source>
</evidence>
<reference evidence="7 8" key="1">
    <citation type="submission" date="2016-10" db="EMBL/GenBank/DDBJ databases">
        <authorList>
            <person name="de Groot N.N."/>
        </authorList>
    </citation>
    <scope>NUCLEOTIDE SEQUENCE [LARGE SCALE GENOMIC DNA]</scope>
    <source>
        <strain evidence="7 8">L 420-91</strain>
    </source>
</reference>
<evidence type="ECO:0000259" key="6">
    <source>
        <dbReference type="Pfam" id="PF13458"/>
    </source>
</evidence>
<name>A0A1G7WZT4_ANETH</name>
<dbReference type="PANTHER" id="PTHR30483:SF38">
    <property type="entry name" value="BLR7848 PROTEIN"/>
    <property type="match status" value="1"/>
</dbReference>
<dbReference type="InterPro" id="IPR028081">
    <property type="entry name" value="Leu-bd"/>
</dbReference>
<dbReference type="Proteomes" id="UP000198956">
    <property type="component" value="Unassembled WGS sequence"/>
</dbReference>
<protein>
    <submittedName>
        <fullName evidence="7">Amino acid/amide ABC transporter substrate-binding protein, HAAT family</fullName>
    </submittedName>
</protein>
<dbReference type="Pfam" id="PF13458">
    <property type="entry name" value="Peripla_BP_6"/>
    <property type="match status" value="1"/>
</dbReference>
<dbReference type="Gene3D" id="3.40.50.2300">
    <property type="match status" value="2"/>
</dbReference>
<keyword evidence="4" id="KW-0029">Amino-acid transport</keyword>
<dbReference type="OrthoDB" id="9783240at2"/>
<keyword evidence="2" id="KW-0813">Transport</keyword>
<comment type="similarity">
    <text evidence="1">Belongs to the leucine-binding protein family.</text>
</comment>
<feature type="chain" id="PRO_5039163568" evidence="5">
    <location>
        <begin position="22"/>
        <end position="396"/>
    </location>
</feature>
<dbReference type="InterPro" id="IPR000709">
    <property type="entry name" value="Leu_Ile_Val-bd"/>
</dbReference>
<evidence type="ECO:0000256" key="4">
    <source>
        <dbReference type="ARBA" id="ARBA00022970"/>
    </source>
</evidence>
<accession>A0A1G7WZT4</accession>
<evidence type="ECO:0000256" key="3">
    <source>
        <dbReference type="ARBA" id="ARBA00022729"/>
    </source>
</evidence>
<dbReference type="RefSeq" id="WP_057899588.1">
    <property type="nucleotide sequence ID" value="NZ_FNDE01000002.1"/>
</dbReference>